<dbReference type="PANTHER" id="PTHR12804:SF0">
    <property type="entry name" value="SIGNAL PEPTIDASE COMPLEX SUBUNIT 3"/>
    <property type="match status" value="1"/>
</dbReference>
<dbReference type="PIRSF" id="PIRSF016089">
    <property type="entry name" value="SPC22"/>
    <property type="match status" value="1"/>
</dbReference>
<dbReference type="Proteomes" id="UP000077315">
    <property type="component" value="Unassembled WGS sequence"/>
</dbReference>
<evidence type="ECO:0000313" key="11">
    <source>
        <dbReference type="EMBL" id="OAD73631.1"/>
    </source>
</evidence>
<dbReference type="STRING" id="763407.A0A163AI45"/>
<comment type="subcellular location">
    <subcellularLocation>
        <location evidence="1">Endoplasmic reticulum membrane</location>
        <topology evidence="1">Single-pass type II membrane protein</topology>
    </subcellularLocation>
</comment>
<comment type="function">
    <text evidence="8">Essential component of the signal peptidase complex (SPC) which catalyzes the cleavage of N-terminal signal sequences from nascent proteins as they are translocated into the lumen of the endoplasmic reticulum. Essential for the SPC catalytic activity, possibly by stabilizing and positioning the active center of the complex close to the lumenal surface. Essential for viability.</text>
</comment>
<dbReference type="PANTHER" id="PTHR12804">
    <property type="entry name" value="MICROSOMAL SIGNAL PEPTIDASE 23 KD SUBUNIT SPC22/23"/>
    <property type="match status" value="1"/>
</dbReference>
<dbReference type="AlphaFoldDB" id="A0A163AI45"/>
<dbReference type="GO" id="GO:0005787">
    <property type="term" value="C:signal peptidase complex"/>
    <property type="evidence" value="ECO:0007669"/>
    <property type="project" value="UniProtKB-UniRule"/>
</dbReference>
<dbReference type="VEuPathDB" id="FungiDB:PHYBLDRAFT_56348"/>
<proteinExistence type="inferred from homology"/>
<evidence type="ECO:0000256" key="7">
    <source>
        <dbReference type="ARBA" id="ARBA00023136"/>
    </source>
</evidence>
<keyword evidence="5" id="KW-0735">Signal-anchor</keyword>
<name>A0A163AI45_PHYB8</name>
<evidence type="ECO:0000256" key="8">
    <source>
        <dbReference type="ARBA" id="ARBA00045670"/>
    </source>
</evidence>
<evidence type="ECO:0000256" key="1">
    <source>
        <dbReference type="ARBA" id="ARBA00004648"/>
    </source>
</evidence>
<dbReference type="OrthoDB" id="10261524at2759"/>
<gene>
    <name evidence="11" type="ORF">PHYBLDRAFT_56348</name>
</gene>
<accession>A0A163AI45</accession>
<dbReference type="InParanoid" id="A0A163AI45"/>
<dbReference type="InterPro" id="IPR007653">
    <property type="entry name" value="SPC3"/>
</dbReference>
<protein>
    <recommendedName>
        <fullName evidence="9">Signal peptidase subunit 3</fullName>
    </recommendedName>
</protein>
<keyword evidence="7 9" id="KW-0472">Membrane</keyword>
<evidence type="ECO:0000256" key="9">
    <source>
        <dbReference type="PIRNR" id="PIRNR016089"/>
    </source>
</evidence>
<evidence type="ECO:0000256" key="6">
    <source>
        <dbReference type="ARBA" id="ARBA00022989"/>
    </source>
</evidence>
<keyword evidence="12" id="KW-1185">Reference proteome</keyword>
<reference evidence="12" key="1">
    <citation type="submission" date="2015-06" db="EMBL/GenBank/DDBJ databases">
        <title>Expansion of signal transduction pathways in fungi by whole-genome duplication.</title>
        <authorList>
            <consortium name="DOE Joint Genome Institute"/>
            <person name="Corrochano L.M."/>
            <person name="Kuo A."/>
            <person name="Marcet-Houben M."/>
            <person name="Polaino S."/>
            <person name="Salamov A."/>
            <person name="Villalobos J.M."/>
            <person name="Alvarez M.I."/>
            <person name="Avalos J."/>
            <person name="Benito E.P."/>
            <person name="Benoit I."/>
            <person name="Burger G."/>
            <person name="Camino L.P."/>
            <person name="Canovas D."/>
            <person name="Cerda-Olmedo E."/>
            <person name="Cheng J.-F."/>
            <person name="Dominguez A."/>
            <person name="Elias M."/>
            <person name="Eslava A.P."/>
            <person name="Glaser F."/>
            <person name="Grimwood J."/>
            <person name="Gutierrez G."/>
            <person name="Heitman J."/>
            <person name="Henrissat B."/>
            <person name="Iturriaga E.A."/>
            <person name="Lang B.F."/>
            <person name="Lavin J.L."/>
            <person name="Lee S."/>
            <person name="Li W."/>
            <person name="Lindquist E."/>
            <person name="Lopez-Garcia S."/>
            <person name="Luque E.M."/>
            <person name="Marcos A.T."/>
            <person name="Martin J."/>
            <person name="McCluskey K."/>
            <person name="Medina H.R."/>
            <person name="Miralles-Duran A."/>
            <person name="Miyazaki A."/>
            <person name="Munoz-Torres E."/>
            <person name="Oguiza J.A."/>
            <person name="Ohm R."/>
            <person name="Olmedo M."/>
            <person name="Orejas M."/>
            <person name="Ortiz-Castellanos L."/>
            <person name="Pisabarro A.G."/>
            <person name="Rodriguez-Romero J."/>
            <person name="Ruiz-Herrera J."/>
            <person name="Ruiz-Vazquez R."/>
            <person name="Sanz C."/>
            <person name="Schackwitz W."/>
            <person name="Schmutz J."/>
            <person name="Shahriari M."/>
            <person name="Shelest E."/>
            <person name="Silva-Franco F."/>
            <person name="Soanes D."/>
            <person name="Syed K."/>
            <person name="Tagua V.G."/>
            <person name="Talbot N.J."/>
            <person name="Thon M."/>
            <person name="De vries R.P."/>
            <person name="Wiebenga A."/>
            <person name="Yadav J.S."/>
            <person name="Braun E.L."/>
            <person name="Baker S."/>
            <person name="Garre V."/>
            <person name="Horwitz B."/>
            <person name="Torres-Martinez S."/>
            <person name="Idnurm A."/>
            <person name="Herrera-Estrella A."/>
            <person name="Gabaldon T."/>
            <person name="Grigoriev I.V."/>
        </authorList>
    </citation>
    <scope>NUCLEOTIDE SEQUENCE [LARGE SCALE GENOMIC DNA]</scope>
    <source>
        <strain evidence="12">NRRL 1555(-)</strain>
    </source>
</reference>
<evidence type="ECO:0000256" key="2">
    <source>
        <dbReference type="ARBA" id="ARBA00009289"/>
    </source>
</evidence>
<sequence length="186" mass="20952">MYDLQQRANAVLSFAVTAFACFLGVVSLLSVINGYGQVDGTITVDTNVVRVVNRRYGPEHYDYRNTKSEFARLAFDIDADFTPLFNWNTKQIFVTVVAEYESASHSRNAVVLWDRIISRKDDAKLLLENVPNKYALIDVSQKWSHQQANLSLQWDITPHVGILKAGRSATTSGNFVLSPVQEKSKH</sequence>
<dbReference type="Pfam" id="PF04573">
    <property type="entry name" value="SPC22"/>
    <property type="match status" value="1"/>
</dbReference>
<evidence type="ECO:0000256" key="4">
    <source>
        <dbReference type="ARBA" id="ARBA00022824"/>
    </source>
</evidence>
<evidence type="ECO:0000313" key="12">
    <source>
        <dbReference type="Proteomes" id="UP000077315"/>
    </source>
</evidence>
<dbReference type="FunCoup" id="A0A163AI45">
    <property type="interactions" value="219"/>
</dbReference>
<dbReference type="RefSeq" id="XP_018291671.1">
    <property type="nucleotide sequence ID" value="XM_018440210.1"/>
</dbReference>
<keyword evidence="3 10" id="KW-0812">Transmembrane</keyword>
<organism evidence="11 12">
    <name type="scientific">Phycomyces blakesleeanus (strain ATCC 8743b / DSM 1359 / FGSC 10004 / NBRC 33097 / NRRL 1555)</name>
    <dbReference type="NCBI Taxonomy" id="763407"/>
    <lineage>
        <taxon>Eukaryota</taxon>
        <taxon>Fungi</taxon>
        <taxon>Fungi incertae sedis</taxon>
        <taxon>Mucoromycota</taxon>
        <taxon>Mucoromycotina</taxon>
        <taxon>Mucoromycetes</taxon>
        <taxon>Mucorales</taxon>
        <taxon>Phycomycetaceae</taxon>
        <taxon>Phycomyces</taxon>
    </lineage>
</organism>
<evidence type="ECO:0000256" key="5">
    <source>
        <dbReference type="ARBA" id="ARBA00022968"/>
    </source>
</evidence>
<dbReference type="EMBL" id="KV440980">
    <property type="protein sequence ID" value="OAD73631.1"/>
    <property type="molecule type" value="Genomic_DNA"/>
</dbReference>
<dbReference type="GeneID" id="29001116"/>
<evidence type="ECO:0000256" key="10">
    <source>
        <dbReference type="SAM" id="Phobius"/>
    </source>
</evidence>
<feature type="transmembrane region" description="Helical" evidence="10">
    <location>
        <begin position="12"/>
        <end position="32"/>
    </location>
</feature>
<comment type="similarity">
    <text evidence="2 9">Belongs to the SPCS3 family.</text>
</comment>
<dbReference type="GO" id="GO:0045047">
    <property type="term" value="P:protein targeting to ER"/>
    <property type="evidence" value="ECO:0007669"/>
    <property type="project" value="TreeGrafter"/>
</dbReference>
<dbReference type="PROSITE" id="PS51257">
    <property type="entry name" value="PROKAR_LIPOPROTEIN"/>
    <property type="match status" value="1"/>
</dbReference>
<keyword evidence="6 10" id="KW-1133">Transmembrane helix</keyword>
<dbReference type="GO" id="GO:0006465">
    <property type="term" value="P:signal peptide processing"/>
    <property type="evidence" value="ECO:0007669"/>
    <property type="project" value="UniProtKB-UniRule"/>
</dbReference>
<keyword evidence="4 9" id="KW-0256">Endoplasmic reticulum</keyword>
<evidence type="ECO:0000256" key="3">
    <source>
        <dbReference type="ARBA" id="ARBA00022692"/>
    </source>
</evidence>